<dbReference type="Proteomes" id="UP000789702">
    <property type="component" value="Unassembled WGS sequence"/>
</dbReference>
<name>A0ACA9KG11_9GLOM</name>
<organism evidence="1 2">
    <name type="scientific">Dentiscutata heterogama</name>
    <dbReference type="NCBI Taxonomy" id="1316150"/>
    <lineage>
        <taxon>Eukaryota</taxon>
        <taxon>Fungi</taxon>
        <taxon>Fungi incertae sedis</taxon>
        <taxon>Mucoromycota</taxon>
        <taxon>Glomeromycotina</taxon>
        <taxon>Glomeromycetes</taxon>
        <taxon>Diversisporales</taxon>
        <taxon>Gigasporaceae</taxon>
        <taxon>Dentiscutata</taxon>
    </lineage>
</organism>
<comment type="caution">
    <text evidence="1">The sequence shown here is derived from an EMBL/GenBank/DDBJ whole genome shotgun (WGS) entry which is preliminary data.</text>
</comment>
<proteinExistence type="predicted"/>
<protein>
    <submittedName>
        <fullName evidence="1">10680_t:CDS:1</fullName>
    </submittedName>
</protein>
<accession>A0ACA9KG11</accession>
<evidence type="ECO:0000313" key="2">
    <source>
        <dbReference type="Proteomes" id="UP000789702"/>
    </source>
</evidence>
<dbReference type="EMBL" id="CAJVPU010001125">
    <property type="protein sequence ID" value="CAG8471904.1"/>
    <property type="molecule type" value="Genomic_DNA"/>
</dbReference>
<reference evidence="1" key="1">
    <citation type="submission" date="2021-06" db="EMBL/GenBank/DDBJ databases">
        <authorList>
            <person name="Kallberg Y."/>
            <person name="Tangrot J."/>
            <person name="Rosling A."/>
        </authorList>
    </citation>
    <scope>NUCLEOTIDE SEQUENCE</scope>
    <source>
        <strain evidence="1">IL203A</strain>
    </source>
</reference>
<keyword evidence="2" id="KW-1185">Reference proteome</keyword>
<gene>
    <name evidence="1" type="ORF">DHETER_LOCUS1752</name>
</gene>
<evidence type="ECO:0000313" key="1">
    <source>
        <dbReference type="EMBL" id="CAG8471904.1"/>
    </source>
</evidence>
<sequence length="124" mass="14168">MEKTDSNLLPTMFRGSFSYKNDTINVIVIDNNILVKIQRVDQNVARIYFTNGQGNSIRIPAGMTLRDLTNNTNVPRIVAAGAESYMITWVMNYELRYNGGEVLNLDNQKQQSMRVPPEYATYIE</sequence>